<dbReference type="Gene3D" id="3.40.50.1820">
    <property type="entry name" value="alpha/beta hydrolase"/>
    <property type="match status" value="1"/>
</dbReference>
<comment type="caution">
    <text evidence="2">The sequence shown here is derived from an EMBL/GenBank/DDBJ whole genome shotgun (WGS) entry which is preliminary data.</text>
</comment>
<dbReference type="AlphaFoldDB" id="A0A2I2GKB3"/>
<dbReference type="Proteomes" id="UP000234275">
    <property type="component" value="Unassembled WGS sequence"/>
</dbReference>
<dbReference type="InterPro" id="IPR029058">
    <property type="entry name" value="AB_hydrolase_fold"/>
</dbReference>
<dbReference type="OrthoDB" id="408373at2759"/>
<dbReference type="SUPFAM" id="SSF53474">
    <property type="entry name" value="alpha/beta-Hydrolases"/>
    <property type="match status" value="1"/>
</dbReference>
<dbReference type="PANTHER" id="PTHR37017">
    <property type="entry name" value="AB HYDROLASE-1 DOMAIN-CONTAINING PROTEIN-RELATED"/>
    <property type="match status" value="1"/>
</dbReference>
<dbReference type="InterPro" id="IPR052897">
    <property type="entry name" value="Sec-Metab_Biosynth_Hydrolase"/>
</dbReference>
<dbReference type="RefSeq" id="XP_024708622.1">
    <property type="nucleotide sequence ID" value="XM_024845511.1"/>
</dbReference>
<dbReference type="GeneID" id="36553210"/>
<evidence type="ECO:0000259" key="1">
    <source>
        <dbReference type="Pfam" id="PF12697"/>
    </source>
</evidence>
<dbReference type="VEuPathDB" id="FungiDB:P170DRAFT_379967"/>
<evidence type="ECO:0000313" key="3">
    <source>
        <dbReference type="Proteomes" id="UP000234275"/>
    </source>
</evidence>
<dbReference type="Pfam" id="PF12697">
    <property type="entry name" value="Abhydrolase_6"/>
    <property type="match status" value="1"/>
</dbReference>
<dbReference type="InterPro" id="IPR000073">
    <property type="entry name" value="AB_hydrolase_1"/>
</dbReference>
<keyword evidence="3" id="KW-1185">Reference proteome</keyword>
<feature type="domain" description="AB hydrolase-1" evidence="1">
    <location>
        <begin position="6"/>
        <end position="232"/>
    </location>
</feature>
<evidence type="ECO:0000313" key="2">
    <source>
        <dbReference type="EMBL" id="PLB53320.1"/>
    </source>
</evidence>
<gene>
    <name evidence="2" type="ORF">P170DRAFT_379967</name>
</gene>
<dbReference type="EMBL" id="MSFO01000002">
    <property type="protein sequence ID" value="PLB53320.1"/>
    <property type="molecule type" value="Genomic_DNA"/>
</dbReference>
<organism evidence="2 3">
    <name type="scientific">Aspergillus steynii IBT 23096</name>
    <dbReference type="NCBI Taxonomy" id="1392250"/>
    <lineage>
        <taxon>Eukaryota</taxon>
        <taxon>Fungi</taxon>
        <taxon>Dikarya</taxon>
        <taxon>Ascomycota</taxon>
        <taxon>Pezizomycotina</taxon>
        <taxon>Eurotiomycetes</taxon>
        <taxon>Eurotiomycetidae</taxon>
        <taxon>Eurotiales</taxon>
        <taxon>Aspergillaceae</taxon>
        <taxon>Aspergillus</taxon>
        <taxon>Aspergillus subgen. Circumdati</taxon>
    </lineage>
</organism>
<protein>
    <submittedName>
        <fullName evidence="2">Catalytic protein</fullName>
    </submittedName>
</protein>
<accession>A0A2I2GKB3</accession>
<dbReference type="STRING" id="1392250.A0A2I2GKB3"/>
<sequence>MPKPTILLVQGSFQTPHVYSSFTTSLQNQGYDTIHPALPSCTDVEDADFPTRTLSDDALVVRHALEELVEKEFKTVLVVMHSYGGIVGSEAIPESLNFTQRQKEGKQGGVVHLFYFAAFALGVGESVLGKFGESPNNLVLPDGRFRILNGAKTLYNDLPESEAELWESRLIPQSYAVQTTAVTRTAYEYIPSTYLICENDAAAPAQFQEMFAAMVKAQVRRCSAGHSPMLSQTGMLVDEVVRVAESC</sequence>
<dbReference type="PANTHER" id="PTHR37017:SF11">
    <property type="entry name" value="ESTERASE_LIPASE_THIOESTERASE DOMAIN-CONTAINING PROTEIN"/>
    <property type="match status" value="1"/>
</dbReference>
<proteinExistence type="predicted"/>
<name>A0A2I2GKB3_9EURO</name>
<reference evidence="2 3" key="1">
    <citation type="submission" date="2016-12" db="EMBL/GenBank/DDBJ databases">
        <title>The genomes of Aspergillus section Nigri reveals drivers in fungal speciation.</title>
        <authorList>
            <consortium name="DOE Joint Genome Institute"/>
            <person name="Vesth T.C."/>
            <person name="Nybo J."/>
            <person name="Theobald S."/>
            <person name="Brandl J."/>
            <person name="Frisvad J.C."/>
            <person name="Nielsen K.F."/>
            <person name="Lyhne E.K."/>
            <person name="Kogle M.E."/>
            <person name="Kuo A."/>
            <person name="Riley R."/>
            <person name="Clum A."/>
            <person name="Nolan M."/>
            <person name="Lipzen A."/>
            <person name="Salamov A."/>
            <person name="Henrissat B."/>
            <person name="Wiebenga A."/>
            <person name="De Vries R.P."/>
            <person name="Grigoriev I.V."/>
            <person name="Mortensen U.H."/>
            <person name="Andersen M.R."/>
            <person name="Baker S.E."/>
        </authorList>
    </citation>
    <scope>NUCLEOTIDE SEQUENCE [LARGE SCALE GENOMIC DNA]</scope>
    <source>
        <strain evidence="2 3">IBT 23096</strain>
    </source>
</reference>